<feature type="compositionally biased region" description="Polar residues" evidence="4">
    <location>
        <begin position="214"/>
        <end position="224"/>
    </location>
</feature>
<organism evidence="6 7">
    <name type="scientific">Patiria miniata</name>
    <name type="common">Bat star</name>
    <name type="synonym">Asterina miniata</name>
    <dbReference type="NCBI Taxonomy" id="46514"/>
    <lineage>
        <taxon>Eukaryota</taxon>
        <taxon>Metazoa</taxon>
        <taxon>Echinodermata</taxon>
        <taxon>Eleutherozoa</taxon>
        <taxon>Asterozoa</taxon>
        <taxon>Asteroidea</taxon>
        <taxon>Valvatacea</taxon>
        <taxon>Valvatida</taxon>
        <taxon>Asterinidae</taxon>
        <taxon>Patiria</taxon>
    </lineage>
</organism>
<comment type="cofactor">
    <cofactor evidence="3">
        <name>a divalent metal cation</name>
        <dbReference type="ChEBI" id="CHEBI:60240"/>
    </cofactor>
    <text evidence="3">Binds 2 divalent metal cations per subunit. Site 1 may preferentially bind zinc ions, while site 2 has a preference for magnesium and/or manganese ions.</text>
</comment>
<dbReference type="PROSITE" id="PS00126">
    <property type="entry name" value="PDEASE_I_1"/>
    <property type="match status" value="1"/>
</dbReference>
<feature type="compositionally biased region" description="Basic and acidic residues" evidence="4">
    <location>
        <begin position="842"/>
        <end position="890"/>
    </location>
</feature>
<feature type="compositionally biased region" description="Low complexity" evidence="4">
    <location>
        <begin position="141"/>
        <end position="172"/>
    </location>
</feature>
<dbReference type="CDD" id="cd00077">
    <property type="entry name" value="HDc"/>
    <property type="match status" value="1"/>
</dbReference>
<feature type="compositionally biased region" description="Acidic residues" evidence="4">
    <location>
        <begin position="801"/>
        <end position="813"/>
    </location>
</feature>
<feature type="compositionally biased region" description="Low complexity" evidence="4">
    <location>
        <begin position="237"/>
        <end position="248"/>
    </location>
</feature>
<feature type="compositionally biased region" description="Polar residues" evidence="4">
    <location>
        <begin position="328"/>
        <end position="346"/>
    </location>
</feature>
<dbReference type="AlphaFoldDB" id="A0A913Z613"/>
<dbReference type="OrthoDB" id="189220at2759"/>
<feature type="compositionally biased region" description="Basic and acidic residues" evidence="4">
    <location>
        <begin position="900"/>
        <end position="925"/>
    </location>
</feature>
<feature type="region of interest" description="Disordered" evidence="4">
    <location>
        <begin position="127"/>
        <end position="248"/>
    </location>
</feature>
<evidence type="ECO:0000256" key="4">
    <source>
        <dbReference type="SAM" id="MobiDB-lite"/>
    </source>
</evidence>
<protein>
    <recommendedName>
        <fullName evidence="3">Phosphodiesterase</fullName>
        <ecNumber evidence="3">3.1.4.-</ecNumber>
    </recommendedName>
</protein>
<keyword evidence="2 3" id="KW-0378">Hydrolase</keyword>
<dbReference type="OMA" id="INIQPLH"/>
<evidence type="ECO:0000259" key="5">
    <source>
        <dbReference type="PROSITE" id="PS51845"/>
    </source>
</evidence>
<dbReference type="PROSITE" id="PS51845">
    <property type="entry name" value="PDEASE_I_2"/>
    <property type="match status" value="1"/>
</dbReference>
<dbReference type="InterPro" id="IPR036971">
    <property type="entry name" value="PDEase_catalytic_dom_sf"/>
</dbReference>
<dbReference type="GO" id="GO:0007165">
    <property type="term" value="P:signal transduction"/>
    <property type="evidence" value="ECO:0007669"/>
    <property type="project" value="InterPro"/>
</dbReference>
<feature type="region of interest" description="Disordered" evidence="4">
    <location>
        <begin position="519"/>
        <end position="542"/>
    </location>
</feature>
<dbReference type="PANTHER" id="PTHR11347">
    <property type="entry name" value="CYCLIC NUCLEOTIDE PHOSPHODIESTERASE"/>
    <property type="match status" value="1"/>
</dbReference>
<dbReference type="InterPro" id="IPR003607">
    <property type="entry name" value="HD/PDEase_dom"/>
</dbReference>
<dbReference type="Proteomes" id="UP000887568">
    <property type="component" value="Unplaced"/>
</dbReference>
<comment type="similarity">
    <text evidence="3">Belongs to the cyclic nucleotide phosphodiesterase family.</text>
</comment>
<dbReference type="Gene3D" id="1.10.1300.10">
    <property type="entry name" value="3'5'-cyclic nucleotide phosphodiesterase, catalytic domain"/>
    <property type="match status" value="1"/>
</dbReference>
<feature type="compositionally biased region" description="Low complexity" evidence="4">
    <location>
        <begin position="198"/>
        <end position="213"/>
    </location>
</feature>
<evidence type="ECO:0000256" key="1">
    <source>
        <dbReference type="ARBA" id="ARBA00022723"/>
    </source>
</evidence>
<dbReference type="EC" id="3.1.4.-" evidence="3"/>
<accession>A0A913Z613</accession>
<dbReference type="RefSeq" id="XP_038047157.1">
    <property type="nucleotide sequence ID" value="XM_038191229.1"/>
</dbReference>
<sequence>MSSDWSRRAFRRHSRHTWSSSHHHRHRHHPAKEVVQENGVTNGVHDVDENEGATYVPVREVCNSVVDMAVMQEAHGLIMDMMADSNLPPNVVSGLKTVSSLLSPPTSYNTLQRPKISPLVALSESNYGASDIDDSPYVGDRPLSLPKRLRRSLPPSLIRRMSSTWTTTTSATGLPTLEPQPLRTRSSSFRHTRENNNSATPSPSGSRCSSPSPIAQQTSASSAKGRSYSVGTGGVSPRGRSPSPLLSLDSQKSLQTKSLGPRQSLGLISQTDDAGANLLGTVEGGLSPSSEGEYSEEDEASSHQEILPGSPFVPELEQQHRDEDGNLTEDSASSPQESTPAEQFTDSDGKGARTSTPPVSTQKKRGSVTISEHVTVIDDGHSRLVPTDECDAQTNGTCEGNQVLPEVHIQEDSNSVSSEDFDPTLQECQEYLQRLDEWDFAIFEMSQTSHGQILSQVAYKVFTEAGIFETFKIPVREFMNYFQSLENGYRHLPYHNRIHAADVLHAVYYMSTQQIPGFRQVNPEDLDPHSRTGKDDGDGFTSYHTPTVTPRASICSDSSYGILAGNLPALELMALFTAAAMHDYDHPGRTNAFLVATSAPQAILYNDRSVLENHHAASSWSLLISKPEYNFLSCLEDAEFRRFRFLVVEFILATDLKRHFDFLVEFNAKVNDVDASGINWASEGDRLLVSQMCIKLADIAGPTKTFDLHFCWTMGISEEFYEQGDDERKLGLPVSPYMDRGAPQLAKLQEGFINHLVAPLCNAYGSAGLLPGRWLDEDENEDEKEDKSEETALPLPQQEIKEEEDDIEEEDTSSEGGPMESKLRLKSAKTKQRKMVSILTKHLKENHDHWIKVLKEEDDTKRREEKKDGKDDGGGMAPIREDSEERNSDDKGDEEEQEEEQRVKEPAERPKGTTERRKSQEELRASKIKHRVSSDEEQDR</sequence>
<dbReference type="InterPro" id="IPR002073">
    <property type="entry name" value="PDEase_catalytic_dom"/>
</dbReference>
<feature type="compositionally biased region" description="Basic residues" evidence="4">
    <location>
        <begin position="824"/>
        <end position="834"/>
    </location>
</feature>
<evidence type="ECO:0000313" key="6">
    <source>
        <dbReference type="EnsemblMetazoa" id="XP_038047157.1"/>
    </source>
</evidence>
<dbReference type="FunFam" id="1.10.1300.10:FF:000026">
    <property type="entry name" value="Phosphodiesterase"/>
    <property type="match status" value="1"/>
</dbReference>
<dbReference type="GO" id="GO:0004114">
    <property type="term" value="F:3',5'-cyclic-nucleotide phosphodiesterase activity"/>
    <property type="evidence" value="ECO:0007669"/>
    <property type="project" value="InterPro"/>
</dbReference>
<feature type="compositionally biased region" description="Basic residues" evidence="4">
    <location>
        <begin position="8"/>
        <end position="30"/>
    </location>
</feature>
<feature type="region of interest" description="Disordered" evidence="4">
    <location>
        <begin position="278"/>
        <end position="368"/>
    </location>
</feature>
<feature type="domain" description="PDEase" evidence="5">
    <location>
        <begin position="417"/>
        <end position="857"/>
    </location>
</feature>
<dbReference type="GeneID" id="119721247"/>
<proteinExistence type="inferred from homology"/>
<feature type="region of interest" description="Disordered" evidence="4">
    <location>
        <begin position="1"/>
        <end position="48"/>
    </location>
</feature>
<dbReference type="SUPFAM" id="SSF109604">
    <property type="entry name" value="HD-domain/PDEase-like"/>
    <property type="match status" value="1"/>
</dbReference>
<evidence type="ECO:0000256" key="3">
    <source>
        <dbReference type="RuleBase" id="RU363067"/>
    </source>
</evidence>
<evidence type="ECO:0000256" key="2">
    <source>
        <dbReference type="ARBA" id="ARBA00022801"/>
    </source>
</evidence>
<keyword evidence="1 3" id="KW-0479">Metal-binding</keyword>
<dbReference type="InterPro" id="IPR023174">
    <property type="entry name" value="PDEase_CS"/>
</dbReference>
<keyword evidence="7" id="KW-1185">Reference proteome</keyword>
<evidence type="ECO:0000313" key="7">
    <source>
        <dbReference type="Proteomes" id="UP000887568"/>
    </source>
</evidence>
<reference evidence="6" key="1">
    <citation type="submission" date="2022-11" db="UniProtKB">
        <authorList>
            <consortium name="EnsemblMetazoa"/>
        </authorList>
    </citation>
    <scope>IDENTIFICATION</scope>
</reference>
<dbReference type="GO" id="GO:0046872">
    <property type="term" value="F:metal ion binding"/>
    <property type="evidence" value="ECO:0007669"/>
    <property type="project" value="UniProtKB-KW"/>
</dbReference>
<feature type="region of interest" description="Disordered" evidence="4">
    <location>
        <begin position="778"/>
        <end position="940"/>
    </location>
</feature>
<name>A0A913Z613_PATMI</name>
<dbReference type="EnsemblMetazoa" id="XM_038191229.1">
    <property type="protein sequence ID" value="XP_038047157.1"/>
    <property type="gene ID" value="LOC119721247"/>
</dbReference>
<dbReference type="SMART" id="SM00471">
    <property type="entry name" value="HDc"/>
    <property type="match status" value="1"/>
</dbReference>
<dbReference type="Pfam" id="PF00233">
    <property type="entry name" value="PDEase_I"/>
    <property type="match status" value="1"/>
</dbReference>
<feature type="compositionally biased region" description="Basic and acidic residues" evidence="4">
    <location>
        <begin position="526"/>
        <end position="537"/>
    </location>
</feature>